<keyword evidence="3" id="KW-1185">Reference proteome</keyword>
<evidence type="ECO:0000313" key="3">
    <source>
        <dbReference type="Proteomes" id="UP000784880"/>
    </source>
</evidence>
<proteinExistence type="predicted"/>
<reference evidence="2 3" key="1">
    <citation type="submission" date="2021-06" db="EMBL/GenBank/DDBJ databases">
        <title>Bacillus sp. RD4P76, an endophyte from a halophyte.</title>
        <authorList>
            <person name="Sun J.-Q."/>
        </authorList>
    </citation>
    <scope>NUCLEOTIDE SEQUENCE [LARGE SCALE GENOMIC DNA]</scope>
    <source>
        <strain evidence="2 3">CGMCC 1.15917</strain>
    </source>
</reference>
<keyword evidence="1" id="KW-0812">Transmembrane</keyword>
<sequence length="99" mass="10662">MILGVLLILSFVFGILSSVTALESPDYLAKLSELEMQVLIASFFQAAMSLVYVCIAVLFYPILKNYNENLATGYLGLRLIGAGFLFAGIGPLLLILGLS</sequence>
<name>A0ABS6JDJ1_9BACI</name>
<evidence type="ECO:0000313" key="2">
    <source>
        <dbReference type="EMBL" id="MBU9711543.1"/>
    </source>
</evidence>
<keyword evidence="1" id="KW-1133">Transmembrane helix</keyword>
<keyword evidence="1" id="KW-0472">Membrane</keyword>
<organism evidence="2 3">
    <name type="scientific">Evansella tamaricis</name>
    <dbReference type="NCBI Taxonomy" id="2069301"/>
    <lineage>
        <taxon>Bacteria</taxon>
        <taxon>Bacillati</taxon>
        <taxon>Bacillota</taxon>
        <taxon>Bacilli</taxon>
        <taxon>Bacillales</taxon>
        <taxon>Bacillaceae</taxon>
        <taxon>Evansella</taxon>
    </lineage>
</organism>
<dbReference type="InterPro" id="IPR025495">
    <property type="entry name" value="DUF4386"/>
</dbReference>
<dbReference type="EMBL" id="JAHQCS010000077">
    <property type="protein sequence ID" value="MBU9711543.1"/>
    <property type="molecule type" value="Genomic_DNA"/>
</dbReference>
<evidence type="ECO:0000256" key="1">
    <source>
        <dbReference type="SAM" id="Phobius"/>
    </source>
</evidence>
<feature type="transmembrane region" description="Helical" evidence="1">
    <location>
        <begin position="75"/>
        <end position="98"/>
    </location>
</feature>
<dbReference type="Pfam" id="PF14329">
    <property type="entry name" value="DUF4386"/>
    <property type="match status" value="1"/>
</dbReference>
<dbReference type="Proteomes" id="UP000784880">
    <property type="component" value="Unassembled WGS sequence"/>
</dbReference>
<protein>
    <submittedName>
        <fullName evidence="2">DUF4386 domain-containing protein</fullName>
    </submittedName>
</protein>
<gene>
    <name evidence="2" type="ORF">KS419_07330</name>
</gene>
<feature type="transmembrane region" description="Helical" evidence="1">
    <location>
        <begin position="37"/>
        <end position="63"/>
    </location>
</feature>
<accession>A0ABS6JDJ1</accession>
<comment type="caution">
    <text evidence="2">The sequence shown here is derived from an EMBL/GenBank/DDBJ whole genome shotgun (WGS) entry which is preliminary data.</text>
</comment>